<evidence type="ECO:0000313" key="2">
    <source>
        <dbReference type="EMBL" id="KAB1978584.1"/>
    </source>
</evidence>
<keyword evidence="3" id="KW-1185">Reference proteome</keyword>
<dbReference type="InterPro" id="IPR026467">
    <property type="entry name" value="Ser/Gly_Cys_C_dom"/>
</dbReference>
<gene>
    <name evidence="2" type="ORF">F8144_39225</name>
</gene>
<proteinExistence type="predicted"/>
<accession>A0A7J5D4L3</accession>
<dbReference type="RefSeq" id="WP_151474201.1">
    <property type="nucleotide sequence ID" value="NZ_WBKG01000051.1"/>
</dbReference>
<dbReference type="NCBIfam" id="TIGR04222">
    <property type="entry name" value="near_uncomplex"/>
    <property type="match status" value="1"/>
</dbReference>
<comment type="caution">
    <text evidence="2">The sequence shown here is derived from an EMBL/GenBank/DDBJ whole genome shotgun (WGS) entry which is preliminary data.</text>
</comment>
<protein>
    <submittedName>
        <fullName evidence="2">TIGR04222 domain-containing membrane protein</fullName>
    </submittedName>
</protein>
<evidence type="ECO:0000313" key="3">
    <source>
        <dbReference type="Proteomes" id="UP000442990"/>
    </source>
</evidence>
<dbReference type="AlphaFoldDB" id="A0A7J5D4L3"/>
<reference evidence="2 3" key="1">
    <citation type="submission" date="2019-09" db="EMBL/GenBank/DDBJ databases">
        <title>Isolation and identification of active actinomycetes.</title>
        <authorList>
            <person name="Yu Z."/>
            <person name="Han C."/>
            <person name="Yu B."/>
        </authorList>
    </citation>
    <scope>NUCLEOTIDE SEQUENCE [LARGE SCALE GENOMIC DNA]</scope>
    <source>
        <strain evidence="2 3">NEAU-H2</strain>
    </source>
</reference>
<organism evidence="2 3">
    <name type="scientific">Streptomyces triticiradicis</name>
    <dbReference type="NCBI Taxonomy" id="2651189"/>
    <lineage>
        <taxon>Bacteria</taxon>
        <taxon>Bacillati</taxon>
        <taxon>Actinomycetota</taxon>
        <taxon>Actinomycetes</taxon>
        <taxon>Kitasatosporales</taxon>
        <taxon>Streptomycetaceae</taxon>
        <taxon>Streptomyces</taxon>
    </lineage>
</organism>
<name>A0A7J5D4L3_9ACTN</name>
<sequence>MSGSAAVGPGPLTVALLRGGPRAAVKVAVLALHLRGAVAAGRPGTVRVSGPAVGRSSGPGIALERAVYGSLYNPAGIRELTERPRVRRALAELRGEAVAAGLLRRLPPHRTRAARHALRKLRASFPPPAGPEGLSAADVLLAVALHGDTALTVLVPRFTGAAGLTGRGGRQERGPSWSGGGEGGGFTGCAGGWEA</sequence>
<dbReference type="Proteomes" id="UP000442990">
    <property type="component" value="Unassembled WGS sequence"/>
</dbReference>
<feature type="region of interest" description="Disordered" evidence="1">
    <location>
        <begin position="163"/>
        <end position="195"/>
    </location>
</feature>
<dbReference type="EMBL" id="WBKG01000051">
    <property type="protein sequence ID" value="KAB1978584.1"/>
    <property type="molecule type" value="Genomic_DNA"/>
</dbReference>
<evidence type="ECO:0000256" key="1">
    <source>
        <dbReference type="SAM" id="MobiDB-lite"/>
    </source>
</evidence>
<feature type="compositionally biased region" description="Gly residues" evidence="1">
    <location>
        <begin position="177"/>
        <end position="195"/>
    </location>
</feature>